<dbReference type="InterPro" id="IPR036388">
    <property type="entry name" value="WH-like_DNA-bd_sf"/>
</dbReference>
<proteinExistence type="predicted"/>
<dbReference type="Pfam" id="PF00196">
    <property type="entry name" value="GerE"/>
    <property type="match status" value="1"/>
</dbReference>
<dbReference type="Gene3D" id="3.40.50.300">
    <property type="entry name" value="P-loop containing nucleotide triphosphate hydrolases"/>
    <property type="match status" value="1"/>
</dbReference>
<dbReference type="InterPro" id="IPR027417">
    <property type="entry name" value="P-loop_NTPase"/>
</dbReference>
<protein>
    <submittedName>
        <fullName evidence="5">HTH-type transcriptional regulator MalT</fullName>
    </submittedName>
</protein>
<accession>A0A5E6QWL6</accession>
<keyword evidence="1" id="KW-0805">Transcription regulation</keyword>
<evidence type="ECO:0000256" key="3">
    <source>
        <dbReference type="ARBA" id="ARBA00023163"/>
    </source>
</evidence>
<dbReference type="InterPro" id="IPR011990">
    <property type="entry name" value="TPR-like_helical_dom_sf"/>
</dbReference>
<evidence type="ECO:0000256" key="2">
    <source>
        <dbReference type="ARBA" id="ARBA00023125"/>
    </source>
</evidence>
<dbReference type="PANTHER" id="PTHR44688">
    <property type="entry name" value="DNA-BINDING TRANSCRIPTIONAL ACTIVATOR DEVR_DOSR"/>
    <property type="match status" value="1"/>
</dbReference>
<dbReference type="Proteomes" id="UP000326729">
    <property type="component" value="Unassembled WGS sequence"/>
</dbReference>
<dbReference type="CDD" id="cd06170">
    <property type="entry name" value="LuxR_C_like"/>
    <property type="match status" value="1"/>
</dbReference>
<evidence type="ECO:0000313" key="6">
    <source>
        <dbReference type="Proteomes" id="UP000326729"/>
    </source>
</evidence>
<dbReference type="InterPro" id="IPR059106">
    <property type="entry name" value="WHD_MalT"/>
</dbReference>
<dbReference type="SUPFAM" id="SSF46894">
    <property type="entry name" value="C-terminal effector domain of the bipartite response regulators"/>
    <property type="match status" value="1"/>
</dbReference>
<dbReference type="InterPro" id="IPR041617">
    <property type="entry name" value="TPR_MalT"/>
</dbReference>
<dbReference type="Pfam" id="PF17874">
    <property type="entry name" value="TPR_MalT"/>
    <property type="match status" value="1"/>
</dbReference>
<dbReference type="PROSITE" id="PS50043">
    <property type="entry name" value="HTH_LUXR_2"/>
    <property type="match status" value="1"/>
</dbReference>
<dbReference type="InterPro" id="IPR000792">
    <property type="entry name" value="Tscrpt_reg_LuxR_C"/>
</dbReference>
<reference evidence="5 6" key="1">
    <citation type="submission" date="2019-09" db="EMBL/GenBank/DDBJ databases">
        <authorList>
            <person name="Chandra G."/>
            <person name="Truman W A."/>
        </authorList>
    </citation>
    <scope>NUCLEOTIDE SEQUENCE [LARGE SCALE GENOMIC DNA]</scope>
    <source>
        <strain evidence="5">PS659</strain>
    </source>
</reference>
<dbReference type="Pfam" id="PF25873">
    <property type="entry name" value="WHD_MalT"/>
    <property type="match status" value="1"/>
</dbReference>
<sequence>MPDRPDLLARLTLVPTLNDRTDDGISLAATIDEGVCNAQIRPEKLRAPVPAANHLQRVQLLDRMQLSDAARLILVEAAAGFGKTTLLSQYRERCETSGRKVLWLTLDAVDNELRHLAAHLLVALQTLGEFPGKQKPIDFTAQGLLDRLVTLQQPFAIFLDDFETLESPPALDFVRRILASLPTNGLLVIASRTTPNLALGRLRAHGQLLDINTDSLRMSLTETTAFMRGKYGLTLQDREIAALQHRTEGWITALYMSALSLKGRHDPVGFVASLSSSSLELTHYLAEDILGRQPDDCREFLLQSSVLEHFNAALCNAVTSCNDSQAMIEYLQRANLFIQPVDEQHHWFRYHPLFADFLRRVLARQHPQQPAKLHAIAAHWYLGKHMPVAAIENFLIAGEADNASKQIDRYLDELIDAGRLRLLLRWFEQLPDEILDNYPRLVMTHAWTLVLDRRYQDAMQRIERQPANLQTDTIRCLLQVFTDQIDAAYTTGMTQIERLSPQDRLNYGLVATPLAYCMIATGRYAQARCLLTQMVGHGTQSRSTLVENIVICVESILDLIQGRLESAVVRLRTINANRLQNPGGKWTGGRPSLDILRALTCYEQDDFEQAQQILSDIPPNALDSGGPDPMIVRHVLLARIALEQGRRDDWVQQLAELEQLGRSSGSLRIYSAAWLERARVATLENRPDSAAQALHNAELAGQWDRPDLLLYSCDVDTPFIACQRLRIFNAEHASAVSALGPAIAEALERQHNRRALKLRLLFAMALEGLGRHKQALETLTPALCLASKEGFVRTFIDEGLPLAKLLQRWAVSNQAQCKSLDIDPPFLTQLLQRSASLNAQAAAQDEDPDAALTTRELHVMQLLAAGNRNRAIAEQMHLSEHTVKTHLRNISAKLGAQGRTEIIAIARAKGLLD</sequence>
<dbReference type="PROSITE" id="PS00622">
    <property type="entry name" value="HTH_LUXR_1"/>
    <property type="match status" value="1"/>
</dbReference>
<feature type="domain" description="HTH luxR-type" evidence="4">
    <location>
        <begin position="845"/>
        <end position="910"/>
    </location>
</feature>
<organism evidence="5 6">
    <name type="scientific">Pseudomonas fluorescens</name>
    <dbReference type="NCBI Taxonomy" id="294"/>
    <lineage>
        <taxon>Bacteria</taxon>
        <taxon>Pseudomonadati</taxon>
        <taxon>Pseudomonadota</taxon>
        <taxon>Gammaproteobacteria</taxon>
        <taxon>Pseudomonadales</taxon>
        <taxon>Pseudomonadaceae</taxon>
        <taxon>Pseudomonas</taxon>
    </lineage>
</organism>
<evidence type="ECO:0000313" key="5">
    <source>
        <dbReference type="EMBL" id="VVM58751.1"/>
    </source>
</evidence>
<dbReference type="GO" id="GO:0006355">
    <property type="term" value="P:regulation of DNA-templated transcription"/>
    <property type="evidence" value="ECO:0007669"/>
    <property type="project" value="InterPro"/>
</dbReference>
<evidence type="ECO:0000256" key="1">
    <source>
        <dbReference type="ARBA" id="ARBA00023015"/>
    </source>
</evidence>
<dbReference type="PRINTS" id="PR00038">
    <property type="entry name" value="HTHLUXR"/>
</dbReference>
<dbReference type="EMBL" id="CABVGY010000005">
    <property type="protein sequence ID" value="VVM58751.1"/>
    <property type="molecule type" value="Genomic_DNA"/>
</dbReference>
<keyword evidence="3" id="KW-0804">Transcription</keyword>
<dbReference type="SUPFAM" id="SSF52540">
    <property type="entry name" value="P-loop containing nucleoside triphosphate hydrolases"/>
    <property type="match status" value="1"/>
</dbReference>
<gene>
    <name evidence="5" type="primary">malT_5</name>
    <name evidence="5" type="ORF">PS659_01199</name>
</gene>
<dbReference type="Gene3D" id="1.25.40.10">
    <property type="entry name" value="Tetratricopeptide repeat domain"/>
    <property type="match status" value="1"/>
</dbReference>
<dbReference type="GO" id="GO:0003677">
    <property type="term" value="F:DNA binding"/>
    <property type="evidence" value="ECO:0007669"/>
    <property type="project" value="UniProtKB-KW"/>
</dbReference>
<name>A0A5E6QWL6_PSEFL</name>
<dbReference type="Gene3D" id="1.10.10.10">
    <property type="entry name" value="Winged helix-like DNA-binding domain superfamily/Winged helix DNA-binding domain"/>
    <property type="match status" value="1"/>
</dbReference>
<dbReference type="RefSeq" id="WP_150715291.1">
    <property type="nucleotide sequence ID" value="NZ_CABVGY010000005.1"/>
</dbReference>
<dbReference type="PANTHER" id="PTHR44688:SF16">
    <property type="entry name" value="DNA-BINDING TRANSCRIPTIONAL ACTIVATOR DEVR_DOSR"/>
    <property type="match status" value="1"/>
</dbReference>
<dbReference type="InterPro" id="IPR016032">
    <property type="entry name" value="Sig_transdc_resp-reg_C-effctor"/>
</dbReference>
<keyword evidence="2" id="KW-0238">DNA-binding</keyword>
<dbReference type="AlphaFoldDB" id="A0A5E6QWL6"/>
<evidence type="ECO:0000259" key="4">
    <source>
        <dbReference type="PROSITE" id="PS50043"/>
    </source>
</evidence>
<dbReference type="OrthoDB" id="1123107at2"/>
<dbReference type="SMART" id="SM00421">
    <property type="entry name" value="HTH_LUXR"/>
    <property type="match status" value="1"/>
</dbReference>